<sequence>MLNASRSFTPRPPSSKGVVTVSQLTMCYLLCSGVLSHKNLAHFLSIFLIHSLPAL</sequence>
<name>A0A0A9AHA9_ARUDO</name>
<organism evidence="1">
    <name type="scientific">Arundo donax</name>
    <name type="common">Giant reed</name>
    <name type="synonym">Donax arundinaceus</name>
    <dbReference type="NCBI Taxonomy" id="35708"/>
    <lineage>
        <taxon>Eukaryota</taxon>
        <taxon>Viridiplantae</taxon>
        <taxon>Streptophyta</taxon>
        <taxon>Embryophyta</taxon>
        <taxon>Tracheophyta</taxon>
        <taxon>Spermatophyta</taxon>
        <taxon>Magnoliopsida</taxon>
        <taxon>Liliopsida</taxon>
        <taxon>Poales</taxon>
        <taxon>Poaceae</taxon>
        <taxon>PACMAD clade</taxon>
        <taxon>Arundinoideae</taxon>
        <taxon>Arundineae</taxon>
        <taxon>Arundo</taxon>
    </lineage>
</organism>
<reference evidence="1" key="1">
    <citation type="submission" date="2014-09" db="EMBL/GenBank/DDBJ databases">
        <authorList>
            <person name="Magalhaes I.L.F."/>
            <person name="Oliveira U."/>
            <person name="Santos F.R."/>
            <person name="Vidigal T.H.D.A."/>
            <person name="Brescovit A.D."/>
            <person name="Santos A.J."/>
        </authorList>
    </citation>
    <scope>NUCLEOTIDE SEQUENCE</scope>
    <source>
        <tissue evidence="1">Shoot tissue taken approximately 20 cm above the soil surface</tissue>
    </source>
</reference>
<accession>A0A0A9AHA9</accession>
<evidence type="ECO:0000313" key="1">
    <source>
        <dbReference type="EMBL" id="JAD46487.1"/>
    </source>
</evidence>
<dbReference type="AlphaFoldDB" id="A0A0A9AHA9"/>
<protein>
    <submittedName>
        <fullName evidence="1">Uncharacterized protein</fullName>
    </submittedName>
</protein>
<dbReference type="EMBL" id="GBRH01251408">
    <property type="protein sequence ID" value="JAD46487.1"/>
    <property type="molecule type" value="Transcribed_RNA"/>
</dbReference>
<proteinExistence type="predicted"/>
<reference evidence="1" key="2">
    <citation type="journal article" date="2015" name="Data Brief">
        <title>Shoot transcriptome of the giant reed, Arundo donax.</title>
        <authorList>
            <person name="Barrero R.A."/>
            <person name="Guerrero F.D."/>
            <person name="Moolhuijzen P."/>
            <person name="Goolsby J.A."/>
            <person name="Tidwell J."/>
            <person name="Bellgard S.E."/>
            <person name="Bellgard M.I."/>
        </authorList>
    </citation>
    <scope>NUCLEOTIDE SEQUENCE</scope>
    <source>
        <tissue evidence="1">Shoot tissue taken approximately 20 cm above the soil surface</tissue>
    </source>
</reference>